<name>A0ABD1FBG9_HYPHA</name>
<evidence type="ECO:0000313" key="2">
    <source>
        <dbReference type="Proteomes" id="UP001566132"/>
    </source>
</evidence>
<protein>
    <submittedName>
        <fullName evidence="1">Uncharacterized protein</fullName>
    </submittedName>
</protein>
<organism evidence="1 2">
    <name type="scientific">Hypothenemus hampei</name>
    <name type="common">Coffee berry borer</name>
    <dbReference type="NCBI Taxonomy" id="57062"/>
    <lineage>
        <taxon>Eukaryota</taxon>
        <taxon>Metazoa</taxon>
        <taxon>Ecdysozoa</taxon>
        <taxon>Arthropoda</taxon>
        <taxon>Hexapoda</taxon>
        <taxon>Insecta</taxon>
        <taxon>Pterygota</taxon>
        <taxon>Neoptera</taxon>
        <taxon>Endopterygota</taxon>
        <taxon>Coleoptera</taxon>
        <taxon>Polyphaga</taxon>
        <taxon>Cucujiformia</taxon>
        <taxon>Curculionidae</taxon>
        <taxon>Scolytinae</taxon>
        <taxon>Hypothenemus</taxon>
    </lineage>
</organism>
<reference evidence="1 2" key="1">
    <citation type="submission" date="2024-05" db="EMBL/GenBank/DDBJ databases">
        <title>Genetic variation in Jamaican populations of the coffee berry borer (Hypothenemus hampei).</title>
        <authorList>
            <person name="Errbii M."/>
            <person name="Myrie A."/>
        </authorList>
    </citation>
    <scope>NUCLEOTIDE SEQUENCE [LARGE SCALE GENOMIC DNA]</scope>
    <source>
        <strain evidence="1">JA-Hopewell-2020-01-JO</strain>
        <tissue evidence="1">Whole body</tissue>
    </source>
</reference>
<sequence>MIGIRLIREKGSNSEWKVENLSECVSETDKKKKTKKCNLTKNTDGDVFKFNDIVVFRIEKQSLNKIYYKTAYGEDQFKIVNVKEKERRTKKALISFNEVRLNKAYNESLPIAKKKHDDLMYLLNNGTIKKCHSYFYNSLRVSTCMNEP</sequence>
<evidence type="ECO:0000313" key="1">
    <source>
        <dbReference type="EMBL" id="KAL1516437.1"/>
    </source>
</evidence>
<gene>
    <name evidence="1" type="ORF">ABEB36_000355</name>
</gene>
<dbReference type="EMBL" id="JBDJPC010000001">
    <property type="protein sequence ID" value="KAL1516437.1"/>
    <property type="molecule type" value="Genomic_DNA"/>
</dbReference>
<dbReference type="Proteomes" id="UP001566132">
    <property type="component" value="Unassembled WGS sequence"/>
</dbReference>
<accession>A0ABD1FBG9</accession>
<comment type="caution">
    <text evidence="1">The sequence shown here is derived from an EMBL/GenBank/DDBJ whole genome shotgun (WGS) entry which is preliminary data.</text>
</comment>
<proteinExistence type="predicted"/>
<keyword evidence="2" id="KW-1185">Reference proteome</keyword>
<dbReference type="AlphaFoldDB" id="A0ABD1FBG9"/>